<dbReference type="NCBIfam" id="NF037980">
    <property type="entry name" value="T2SS_GspK"/>
    <property type="match status" value="1"/>
</dbReference>
<dbReference type="Pfam" id="PF03934">
    <property type="entry name" value="T2SSK"/>
    <property type="match status" value="1"/>
</dbReference>
<comment type="subcellular location">
    <subcellularLocation>
        <location evidence="1">Cell inner membrane</location>
    </subcellularLocation>
</comment>
<keyword evidence="3" id="KW-1133">Transmembrane helix</keyword>
<dbReference type="Gene3D" id="1.10.40.60">
    <property type="entry name" value="EpsJ-like"/>
    <property type="match status" value="1"/>
</dbReference>
<keyword evidence="6" id="KW-1185">Reference proteome</keyword>
<keyword evidence="1" id="KW-1003">Cell membrane</keyword>
<evidence type="ECO:0000259" key="4">
    <source>
        <dbReference type="Pfam" id="PF03934"/>
    </source>
</evidence>
<keyword evidence="1 3" id="KW-0472">Membrane</keyword>
<dbReference type="SUPFAM" id="SSF158544">
    <property type="entry name" value="GspK insert domain-like"/>
    <property type="match status" value="1"/>
</dbReference>
<keyword evidence="1" id="KW-0813">Transport</keyword>
<comment type="caution">
    <text evidence="5">The sequence shown here is derived from an EMBL/GenBank/DDBJ whole genome shotgun (WGS) entry which is preliminary data.</text>
</comment>
<dbReference type="Proteomes" id="UP001179361">
    <property type="component" value="Unassembled WGS sequence"/>
</dbReference>
<sequence length="347" mass="37635">MRGFIRRQRQRGVAVVTALLLTTLAISIVASLFWQQQVQVRTLENQRLQLQTKWILRGALDWASVVLRQELPYTSLDQVWATPLAETRLDQYIERERIEGEAFDASLSGNIIDATSRYNLTNLSDQGQPDPAQAAVFLRLLNVLRLDNRLAQRVTVFVAQGQRSAPQAPPGQGTPRVNEDENGQQGGGGGGGNTVPPGGIVVPPATGLPVPLVQVDDLLAVQGMTPAILAQLKPFLIVLPEKTALNVNTAPPELLAALIPGMSLSEAGSLVARRKTAAWRDEAAFLSQVRGAEGLSSDVFDVKSSWFLVQSRIRLDRAALNAESLIQRKPFVSSGGGGTTVIWTRQN</sequence>
<gene>
    <name evidence="5" type="primary">gspK</name>
    <name evidence="5" type="ORF">LQ564_23640</name>
</gene>
<dbReference type="InterPro" id="IPR045584">
    <property type="entry name" value="Pilin-like"/>
</dbReference>
<feature type="domain" description="T2SS protein K second SAM-like" evidence="4">
    <location>
        <begin position="245"/>
        <end position="293"/>
    </location>
</feature>
<evidence type="ECO:0000313" key="5">
    <source>
        <dbReference type="EMBL" id="MCD2519299.1"/>
    </source>
</evidence>
<dbReference type="EMBL" id="JAJNOC010000012">
    <property type="protein sequence ID" value="MCD2519299.1"/>
    <property type="molecule type" value="Genomic_DNA"/>
</dbReference>
<dbReference type="PANTHER" id="PTHR38831:SF1">
    <property type="entry name" value="TYPE II SECRETION SYSTEM PROTEIN K-RELATED"/>
    <property type="match status" value="1"/>
</dbReference>
<organism evidence="5 6">
    <name type="scientific">Massilia phyllostachyos</name>
    <dbReference type="NCBI Taxonomy" id="2898585"/>
    <lineage>
        <taxon>Bacteria</taxon>
        <taxon>Pseudomonadati</taxon>
        <taxon>Pseudomonadota</taxon>
        <taxon>Betaproteobacteria</taxon>
        <taxon>Burkholderiales</taxon>
        <taxon>Oxalobacteraceae</taxon>
        <taxon>Telluria group</taxon>
        <taxon>Massilia</taxon>
    </lineage>
</organism>
<keyword evidence="3" id="KW-0812">Transmembrane</keyword>
<dbReference type="SUPFAM" id="SSF54523">
    <property type="entry name" value="Pili subunits"/>
    <property type="match status" value="1"/>
</dbReference>
<protein>
    <recommendedName>
        <fullName evidence="1">Type II secretion system protein K</fullName>
    </recommendedName>
</protein>
<evidence type="ECO:0000313" key="6">
    <source>
        <dbReference type="Proteomes" id="UP001179361"/>
    </source>
</evidence>
<dbReference type="Gene3D" id="3.30.1300.30">
    <property type="entry name" value="GSPII I/J protein-like"/>
    <property type="match status" value="1"/>
</dbReference>
<dbReference type="RefSeq" id="WP_231060574.1">
    <property type="nucleotide sequence ID" value="NZ_JAJNOC010000012.1"/>
</dbReference>
<name>A0ABS8QC56_9BURK</name>
<feature type="transmembrane region" description="Helical" evidence="3">
    <location>
        <begin position="12"/>
        <end position="34"/>
    </location>
</feature>
<dbReference type="InterPro" id="IPR005628">
    <property type="entry name" value="GspK"/>
</dbReference>
<dbReference type="InterPro" id="IPR049179">
    <property type="entry name" value="T2SSK_SAM-like_2nd"/>
</dbReference>
<proteinExistence type="inferred from homology"/>
<feature type="compositionally biased region" description="Gly residues" evidence="2">
    <location>
        <begin position="184"/>
        <end position="193"/>
    </location>
</feature>
<reference evidence="5" key="1">
    <citation type="submission" date="2021-11" db="EMBL/GenBank/DDBJ databases">
        <title>The complete genome of Massilia sp sp. G4R7.</title>
        <authorList>
            <person name="Liu L."/>
            <person name="Yue J."/>
            <person name="Yuan J."/>
            <person name="Yang F."/>
            <person name="Li L."/>
        </authorList>
    </citation>
    <scope>NUCLEOTIDE SEQUENCE</scope>
    <source>
        <strain evidence="5">G4R7</strain>
    </source>
</reference>
<dbReference type="PANTHER" id="PTHR38831">
    <property type="entry name" value="TYPE II SECRETION SYSTEM PROTEIN K"/>
    <property type="match status" value="1"/>
</dbReference>
<evidence type="ECO:0000256" key="1">
    <source>
        <dbReference type="PIRNR" id="PIRNR002786"/>
    </source>
</evidence>
<dbReference type="PIRSF" id="PIRSF002786">
    <property type="entry name" value="XcpX"/>
    <property type="match status" value="1"/>
</dbReference>
<evidence type="ECO:0000256" key="2">
    <source>
        <dbReference type="SAM" id="MobiDB-lite"/>
    </source>
</evidence>
<dbReference type="InterPro" id="IPR038072">
    <property type="entry name" value="GspK_central_sf"/>
</dbReference>
<accession>A0ABS8QC56</accession>
<evidence type="ECO:0000256" key="3">
    <source>
        <dbReference type="SAM" id="Phobius"/>
    </source>
</evidence>
<keyword evidence="1" id="KW-0997">Cell inner membrane</keyword>
<feature type="region of interest" description="Disordered" evidence="2">
    <location>
        <begin position="161"/>
        <end position="201"/>
    </location>
</feature>
<comment type="similarity">
    <text evidence="1">Belongs to the GSP K family.</text>
</comment>